<evidence type="ECO:0000256" key="1">
    <source>
        <dbReference type="ARBA" id="ARBA00022630"/>
    </source>
</evidence>
<evidence type="ECO:0008006" key="6">
    <source>
        <dbReference type="Google" id="ProtNLM"/>
    </source>
</evidence>
<dbReference type="GO" id="GO:0018580">
    <property type="term" value="F:nitronate monooxygenase activity"/>
    <property type="evidence" value="ECO:0007669"/>
    <property type="project" value="InterPro"/>
</dbReference>
<dbReference type="InterPro" id="IPR004136">
    <property type="entry name" value="NMO"/>
</dbReference>
<reference evidence="5" key="1">
    <citation type="submission" date="2021-01" db="EMBL/GenBank/DDBJ databases">
        <authorList>
            <person name="Corre E."/>
            <person name="Pelletier E."/>
            <person name="Niang G."/>
            <person name="Scheremetjew M."/>
            <person name="Finn R."/>
            <person name="Kale V."/>
            <person name="Holt S."/>
            <person name="Cochrane G."/>
            <person name="Meng A."/>
            <person name="Brown T."/>
            <person name="Cohen L."/>
        </authorList>
    </citation>
    <scope>NUCLEOTIDE SEQUENCE</scope>
    <source>
        <strain evidence="5">NY070348D</strain>
    </source>
</reference>
<keyword evidence="3" id="KW-0560">Oxidoreductase</keyword>
<keyword evidence="1" id="KW-0285">Flavoprotein</keyword>
<dbReference type="Pfam" id="PF03060">
    <property type="entry name" value="NMO"/>
    <property type="match status" value="1"/>
</dbReference>
<evidence type="ECO:0000313" key="5">
    <source>
        <dbReference type="EMBL" id="CAD9700974.1"/>
    </source>
</evidence>
<dbReference type="PANTHER" id="PTHR32332:SF31">
    <property type="entry name" value="2-NITROPROPANE DIOXYGENASE FAMILY, PUTATIVE (AFU_ORTHOLOGUE AFUA_2G09850)-RELATED"/>
    <property type="match status" value="1"/>
</dbReference>
<dbReference type="Gene3D" id="3.20.20.70">
    <property type="entry name" value="Aldolase class I"/>
    <property type="match status" value="1"/>
</dbReference>
<dbReference type="CDD" id="cd04730">
    <property type="entry name" value="NPD_like"/>
    <property type="match status" value="1"/>
</dbReference>
<dbReference type="InterPro" id="IPR013785">
    <property type="entry name" value="Aldolase_TIM"/>
</dbReference>
<gene>
    <name evidence="4" type="ORF">QSP1433_LOCUS14416</name>
    <name evidence="5" type="ORF">QSP1433_LOCUS14417</name>
</gene>
<organism evidence="5">
    <name type="scientific">Mucochytrium quahogii</name>
    <dbReference type="NCBI Taxonomy" id="96639"/>
    <lineage>
        <taxon>Eukaryota</taxon>
        <taxon>Sar</taxon>
        <taxon>Stramenopiles</taxon>
        <taxon>Bigyra</taxon>
        <taxon>Labyrinthulomycetes</taxon>
        <taxon>Thraustochytrida</taxon>
        <taxon>Thraustochytriidae</taxon>
        <taxon>Mucochytrium</taxon>
    </lineage>
</organism>
<evidence type="ECO:0000256" key="2">
    <source>
        <dbReference type="ARBA" id="ARBA00022643"/>
    </source>
</evidence>
<proteinExistence type="predicted"/>
<dbReference type="EMBL" id="HBHK01022819">
    <property type="protein sequence ID" value="CAD9700974.1"/>
    <property type="molecule type" value="Transcribed_RNA"/>
</dbReference>
<evidence type="ECO:0000256" key="3">
    <source>
        <dbReference type="ARBA" id="ARBA00023002"/>
    </source>
</evidence>
<dbReference type="EMBL" id="HBHK01022818">
    <property type="protein sequence ID" value="CAD9700968.1"/>
    <property type="molecule type" value="Transcribed_RNA"/>
</dbReference>
<accession>A0A7S2WQZ5</accession>
<dbReference type="PANTHER" id="PTHR32332">
    <property type="entry name" value="2-NITROPROPANE DIOXYGENASE"/>
    <property type="match status" value="1"/>
</dbReference>
<keyword evidence="2" id="KW-0288">FMN</keyword>
<evidence type="ECO:0000313" key="4">
    <source>
        <dbReference type="EMBL" id="CAD9700968.1"/>
    </source>
</evidence>
<protein>
    <recommendedName>
        <fullName evidence="6">Nitronate monooxygenase domain-containing protein</fullName>
    </recommendedName>
</protein>
<dbReference type="SUPFAM" id="SSF51412">
    <property type="entry name" value="Inosine monophosphate dehydrogenase (IMPDH)"/>
    <property type="match status" value="1"/>
</dbReference>
<dbReference type="AlphaFoldDB" id="A0A7S2WQZ5"/>
<sequence>MMERTIDTPICKLLDIKYPVVLAGMAKVSNSALAAAVTNAGGCGVIGGAMKTPKQLRDDIAELKALLDNPDASYGVDLLLPQVGGSARKTNVDYTRGALGEIIDILCEEKPKVFVSAVGVPPKWAVDRLHEAGILVQNMVGHPKHVAKALAVGCDIICAQGYEAGGHTGEIATSVLVPQVVDACKGKTSKLHGGPIAVLAGGGIYDGRGLAMVLSLGADGAWIGTRFIAATEAGGTPLHQKLVLEGSSSDTLRTTLYTGRPLRCFRTEYNYDWETNRKEEMKSLQAQGIVAYKHQVHTSRNRGEHFDIAGTFPQYMGQAIGGINKVMPAKEIVEEIMRDACAIVQQKALMVKPVPRPRL</sequence>
<name>A0A7S2WQZ5_9STRA</name>